<dbReference type="SUPFAM" id="SSF56235">
    <property type="entry name" value="N-terminal nucleophile aminohydrolases (Ntn hydrolases)"/>
    <property type="match status" value="1"/>
</dbReference>
<dbReference type="Pfam" id="PF02275">
    <property type="entry name" value="CBAH"/>
    <property type="match status" value="1"/>
</dbReference>
<comment type="similarity">
    <text evidence="1">Belongs to the peptidase C59 family.</text>
</comment>
<keyword evidence="2 4" id="KW-0378">Hydrolase</keyword>
<evidence type="ECO:0000313" key="5">
    <source>
        <dbReference type="Proteomes" id="UP001078443"/>
    </source>
</evidence>
<organism evidence="4 5">
    <name type="scientific">Clostridium aestuarii</name>
    <dbReference type="NCBI Taxonomy" id="338193"/>
    <lineage>
        <taxon>Bacteria</taxon>
        <taxon>Bacillati</taxon>
        <taxon>Bacillota</taxon>
        <taxon>Clostridia</taxon>
        <taxon>Eubacteriales</taxon>
        <taxon>Clostridiaceae</taxon>
        <taxon>Clostridium</taxon>
    </lineage>
</organism>
<gene>
    <name evidence="4" type="ORF">OW763_01510</name>
</gene>
<evidence type="ECO:0000259" key="3">
    <source>
        <dbReference type="Pfam" id="PF02275"/>
    </source>
</evidence>
<dbReference type="RefSeq" id="WP_268039295.1">
    <property type="nucleotide sequence ID" value="NZ_JAPQER010000001.1"/>
</dbReference>
<proteinExistence type="inferred from homology"/>
<keyword evidence="5" id="KW-1185">Reference proteome</keyword>
<dbReference type="EMBL" id="JAPQER010000001">
    <property type="protein sequence ID" value="MCY6483029.1"/>
    <property type="molecule type" value="Genomic_DNA"/>
</dbReference>
<name>A0ABT4CVL9_9CLOT</name>
<dbReference type="PANTHER" id="PTHR35527">
    <property type="entry name" value="CHOLOYLGLYCINE HYDROLASE"/>
    <property type="match status" value="1"/>
</dbReference>
<dbReference type="PANTHER" id="PTHR35527:SF2">
    <property type="entry name" value="HYDROLASE"/>
    <property type="match status" value="1"/>
</dbReference>
<dbReference type="Proteomes" id="UP001078443">
    <property type="component" value="Unassembled WGS sequence"/>
</dbReference>
<dbReference type="GO" id="GO:0016787">
    <property type="term" value="F:hydrolase activity"/>
    <property type="evidence" value="ECO:0007669"/>
    <property type="project" value="UniProtKB-KW"/>
</dbReference>
<reference evidence="4" key="1">
    <citation type="submission" date="2022-12" db="EMBL/GenBank/DDBJ databases">
        <authorList>
            <person name="Wang J."/>
        </authorList>
    </citation>
    <scope>NUCLEOTIDE SEQUENCE</scope>
    <source>
        <strain evidence="4">HY-45-18</strain>
    </source>
</reference>
<feature type="domain" description="Choloylglycine hydrolase/NAAA C-terminal" evidence="3">
    <location>
        <begin position="176"/>
        <end position="278"/>
    </location>
</feature>
<dbReference type="InterPro" id="IPR052193">
    <property type="entry name" value="Peptidase_C59"/>
</dbReference>
<evidence type="ECO:0000256" key="2">
    <source>
        <dbReference type="ARBA" id="ARBA00022801"/>
    </source>
</evidence>
<dbReference type="InterPro" id="IPR029132">
    <property type="entry name" value="CBAH/NAAA_C"/>
</dbReference>
<protein>
    <submittedName>
        <fullName evidence="4">Linear amide C-N hydrolase</fullName>
    </submittedName>
</protein>
<accession>A0ABT4CVL9</accession>
<comment type="caution">
    <text evidence="4">The sequence shown here is derived from an EMBL/GenBank/DDBJ whole genome shotgun (WGS) entry which is preliminary data.</text>
</comment>
<dbReference type="Gene3D" id="3.60.60.10">
    <property type="entry name" value="Penicillin V Acylase, Chain A"/>
    <property type="match status" value="1"/>
</dbReference>
<evidence type="ECO:0000313" key="4">
    <source>
        <dbReference type="EMBL" id="MCY6483029.1"/>
    </source>
</evidence>
<sequence>MSNENNLNNFYENQNISESKPVRYCIDNHYIDGDYNDFIHFNYNQLKTLLNLKMIDDYPCYFIEYKGGYYFEDFLKVGASSLEEQFNFLDKKNLYPPEYIKNKNIYTSGCTCFYGKNEEGEYLYGFNHDWEDTSGLLLYTNPPCAYASLSMVAIPNLGYYGKMLPSCLWDRRHLLTTPYFPNDGVNECGVAMALLKVPYSRSPEDPSKVSILFTSAIRLVLDYAKNLNEAIELLKQFNIKPITLANGKLVQVHYLISDALGDSAIIEFVDGEMKVIRDTEIWQAVTNFNIYKYKHGEGVEGTGIDRYQLACDILRSKNGIVTINEALNILNSVKGPTANDFKASIASNNKIHQTCWSCVYNLSEINLNLVLGTKFGKVIKMNILQNS</sequence>
<evidence type="ECO:0000256" key="1">
    <source>
        <dbReference type="ARBA" id="ARBA00006625"/>
    </source>
</evidence>
<dbReference type="InterPro" id="IPR029055">
    <property type="entry name" value="Ntn_hydrolases_N"/>
</dbReference>